<reference evidence="2" key="1">
    <citation type="submission" date="2021-03" db="EMBL/GenBank/DDBJ databases">
        <authorList>
            <person name="Li Z."/>
            <person name="Yang C."/>
        </authorList>
    </citation>
    <scope>NUCLEOTIDE SEQUENCE</scope>
    <source>
        <strain evidence="2">Dzin_1.0</strain>
        <tissue evidence="2">Leaf</tissue>
    </source>
</reference>
<dbReference type="OrthoDB" id="770116at2759"/>
<organism evidence="2 3">
    <name type="scientific">Dioscorea zingiberensis</name>
    <dbReference type="NCBI Taxonomy" id="325984"/>
    <lineage>
        <taxon>Eukaryota</taxon>
        <taxon>Viridiplantae</taxon>
        <taxon>Streptophyta</taxon>
        <taxon>Embryophyta</taxon>
        <taxon>Tracheophyta</taxon>
        <taxon>Spermatophyta</taxon>
        <taxon>Magnoliopsida</taxon>
        <taxon>Liliopsida</taxon>
        <taxon>Dioscoreales</taxon>
        <taxon>Dioscoreaceae</taxon>
        <taxon>Dioscorea</taxon>
    </lineage>
</organism>
<gene>
    <name evidence="2" type="ORF">J5N97_027014</name>
</gene>
<reference evidence="2" key="2">
    <citation type="journal article" date="2022" name="Hortic Res">
        <title>The genome of Dioscorea zingiberensis sheds light on the biosynthesis, origin and evolution of the medicinally important diosgenin saponins.</title>
        <authorList>
            <person name="Li Y."/>
            <person name="Tan C."/>
            <person name="Li Z."/>
            <person name="Guo J."/>
            <person name="Li S."/>
            <person name="Chen X."/>
            <person name="Wang C."/>
            <person name="Dai X."/>
            <person name="Yang H."/>
            <person name="Song W."/>
            <person name="Hou L."/>
            <person name="Xu J."/>
            <person name="Tong Z."/>
            <person name="Xu A."/>
            <person name="Yuan X."/>
            <person name="Wang W."/>
            <person name="Yang Q."/>
            <person name="Chen L."/>
            <person name="Sun Z."/>
            <person name="Wang K."/>
            <person name="Pan B."/>
            <person name="Chen J."/>
            <person name="Bao Y."/>
            <person name="Liu F."/>
            <person name="Qi X."/>
            <person name="Gang D.R."/>
            <person name="Wen J."/>
            <person name="Li J."/>
        </authorList>
    </citation>
    <scope>NUCLEOTIDE SEQUENCE</scope>
    <source>
        <strain evidence="2">Dzin_1.0</strain>
    </source>
</reference>
<sequence length="134" mass="14203">MRTPPFPRKHAGSHLPPARQKPHPGRRVSFSEKENAMVVKLPSKNLVMEEVKILKRGEDLSTTRSSSNGEVSALCSTRRLGPEPDAVPSQIRFVAAAATTGGISSDFTGSGFDISPAPSALPFPALLLKGTASI</sequence>
<feature type="region of interest" description="Disordered" evidence="1">
    <location>
        <begin position="1"/>
        <end position="34"/>
    </location>
</feature>
<evidence type="ECO:0000313" key="2">
    <source>
        <dbReference type="EMBL" id="KAJ0965876.1"/>
    </source>
</evidence>
<accession>A0A9D5C373</accession>
<evidence type="ECO:0000313" key="3">
    <source>
        <dbReference type="Proteomes" id="UP001085076"/>
    </source>
</evidence>
<dbReference type="EMBL" id="JAGGNH010000008">
    <property type="protein sequence ID" value="KAJ0965876.1"/>
    <property type="molecule type" value="Genomic_DNA"/>
</dbReference>
<protein>
    <submittedName>
        <fullName evidence="2">Uncharacterized protein</fullName>
    </submittedName>
</protein>
<dbReference type="PANTHER" id="PTHR33670">
    <property type="entry name" value="SPLICING FACTOR, PROLINE- AND GLUTAMINE-RICH-LIKE"/>
    <property type="match status" value="1"/>
</dbReference>
<feature type="region of interest" description="Disordered" evidence="1">
    <location>
        <begin position="57"/>
        <end position="83"/>
    </location>
</feature>
<evidence type="ECO:0000256" key="1">
    <source>
        <dbReference type="SAM" id="MobiDB-lite"/>
    </source>
</evidence>
<comment type="caution">
    <text evidence="2">The sequence shown here is derived from an EMBL/GenBank/DDBJ whole genome shotgun (WGS) entry which is preliminary data.</text>
</comment>
<keyword evidence="3" id="KW-1185">Reference proteome</keyword>
<dbReference type="Proteomes" id="UP001085076">
    <property type="component" value="Miscellaneous, Linkage group lg08"/>
</dbReference>
<proteinExistence type="predicted"/>
<name>A0A9D5C373_9LILI</name>
<dbReference type="PANTHER" id="PTHR33670:SF1">
    <property type="entry name" value="OS09G0416300 PROTEIN"/>
    <property type="match status" value="1"/>
</dbReference>
<dbReference type="AlphaFoldDB" id="A0A9D5C373"/>